<keyword evidence="3" id="KW-0012">Acyltransferase</keyword>
<dbReference type="PANTHER" id="PTHR13256">
    <property type="entry name" value="N-ACETYLTRANSFERASE 9"/>
    <property type="match status" value="1"/>
</dbReference>
<gene>
    <name evidence="5" type="ORF">N301_06367</name>
</gene>
<dbReference type="PANTHER" id="PTHR13256:SF16">
    <property type="entry name" value="ALPHA_BETA-TUBULIN-N-ACETYLTRANSFERASE 9"/>
    <property type="match status" value="1"/>
</dbReference>
<comment type="similarity">
    <text evidence="1">Belongs to the acetyltransferase family. GNAT subfamily.</text>
</comment>
<evidence type="ECO:0000313" key="5">
    <source>
        <dbReference type="EMBL" id="KGL86112.1"/>
    </source>
</evidence>
<dbReference type="Pfam" id="PF13302">
    <property type="entry name" value="Acetyltransf_3"/>
    <property type="match status" value="1"/>
</dbReference>
<protein>
    <submittedName>
        <fullName evidence="5">N-acetyltransferase 9</fullName>
    </submittedName>
</protein>
<feature type="domain" description="N-acetyltransferase" evidence="4">
    <location>
        <begin position="13"/>
        <end position="160"/>
    </location>
</feature>
<dbReference type="EMBL" id="KL869815">
    <property type="protein sequence ID" value="KGL86112.1"/>
    <property type="molecule type" value="Genomic_DNA"/>
</dbReference>
<dbReference type="InterPro" id="IPR000182">
    <property type="entry name" value="GNAT_dom"/>
</dbReference>
<dbReference type="Gene3D" id="3.40.630.30">
    <property type="match status" value="1"/>
</dbReference>
<evidence type="ECO:0000256" key="2">
    <source>
        <dbReference type="ARBA" id="ARBA00022679"/>
    </source>
</evidence>
<evidence type="ECO:0000259" key="4">
    <source>
        <dbReference type="Pfam" id="PF13302"/>
    </source>
</evidence>
<dbReference type="InterPro" id="IPR016181">
    <property type="entry name" value="Acyl_CoA_acyltransferase"/>
</dbReference>
<sequence length="197" mass="22424">MKINQNTVLQGQRVTLVPYTSAHVPRYHEWMQSEELQRLTASEPLSLEQEYEMQRSWRDDADSEGLKHFLRVGGSGTLGMGGLIISSSSLLTCGNCCSSVHCMLLISSFEPSYRGRGFGKEATLMMMSYGVRNLGITKFEAKIGQENEASICMFKKLHFKEVAVNSIFQEVTLRLDVSDQERRWLLEQTDHVEEKSY</sequence>
<dbReference type="InterPro" id="IPR039135">
    <property type="entry name" value="NAT9-like"/>
</dbReference>
<dbReference type="SUPFAM" id="SSF55729">
    <property type="entry name" value="Acyl-CoA N-acyltransferases (Nat)"/>
    <property type="match status" value="1"/>
</dbReference>
<feature type="non-terminal residue" evidence="5">
    <location>
        <position position="197"/>
    </location>
</feature>
<evidence type="ECO:0000256" key="1">
    <source>
        <dbReference type="ARBA" id="ARBA00009342"/>
    </source>
</evidence>
<dbReference type="STRING" id="50402.A0A099ZWL0"/>
<organism evidence="5 6">
    <name type="scientific">Charadrius vociferus</name>
    <name type="common">Killdeer</name>
    <name type="synonym">Aegialitis vocifera</name>
    <dbReference type="NCBI Taxonomy" id="50402"/>
    <lineage>
        <taxon>Eukaryota</taxon>
        <taxon>Metazoa</taxon>
        <taxon>Chordata</taxon>
        <taxon>Craniata</taxon>
        <taxon>Vertebrata</taxon>
        <taxon>Euteleostomi</taxon>
        <taxon>Archelosauria</taxon>
        <taxon>Archosauria</taxon>
        <taxon>Dinosauria</taxon>
        <taxon>Saurischia</taxon>
        <taxon>Theropoda</taxon>
        <taxon>Coelurosauria</taxon>
        <taxon>Aves</taxon>
        <taxon>Neognathae</taxon>
        <taxon>Neoaves</taxon>
        <taxon>Charadriiformes</taxon>
        <taxon>Charadriidae</taxon>
        <taxon>Charadrius</taxon>
    </lineage>
</organism>
<evidence type="ECO:0000256" key="3">
    <source>
        <dbReference type="ARBA" id="ARBA00023315"/>
    </source>
</evidence>
<keyword evidence="6" id="KW-1185">Reference proteome</keyword>
<keyword evidence="2" id="KW-0808">Transferase</keyword>
<dbReference type="Proteomes" id="UP000053858">
    <property type="component" value="Unassembled WGS sequence"/>
</dbReference>
<proteinExistence type="inferred from homology"/>
<reference evidence="6" key="1">
    <citation type="journal article" date="2014" name="Science">
        <title>Comparative genomics reveals insights into avian genome evolution and adaptation.</title>
        <authorList>
            <consortium name="Avian Genome Consortium"/>
            <person name="Zhang G."/>
            <person name="Li C."/>
            <person name="Li Q."/>
            <person name="Li B."/>
            <person name="Larkin D.M."/>
            <person name="Lee C."/>
            <person name="Storz J.F."/>
            <person name="Antunes A."/>
            <person name="Greenwold M.J."/>
            <person name="Meredith R.W."/>
            <person name="Odeen A."/>
            <person name="Cui J."/>
            <person name="Zhou Q."/>
            <person name="Xu L."/>
            <person name="Pan H."/>
            <person name="Wang Z."/>
            <person name="Jin L."/>
            <person name="Zhang P."/>
            <person name="Hu H."/>
            <person name="Yang W."/>
            <person name="Hu J."/>
            <person name="Xiao J."/>
            <person name="Yang Z."/>
            <person name="Liu Y."/>
            <person name="Xie Q."/>
            <person name="Yu H."/>
            <person name="Lian J."/>
            <person name="Wen P."/>
            <person name="Zhang F."/>
            <person name="Li H."/>
            <person name="Zeng Y."/>
            <person name="Xiong Z."/>
            <person name="Liu S."/>
            <person name="Zhou L."/>
            <person name="Huang Z."/>
            <person name="An N."/>
            <person name="Wang J."/>
            <person name="Zheng Q."/>
            <person name="Xiong Y."/>
            <person name="Wang G."/>
            <person name="Wang B."/>
            <person name="Wang J."/>
            <person name="Fan Y."/>
            <person name="da Fonseca R.R."/>
            <person name="Alfaro-Nunez A."/>
            <person name="Schubert M."/>
            <person name="Orlando L."/>
            <person name="Mourier T."/>
            <person name="Howard J.T."/>
            <person name="Ganapathy G."/>
            <person name="Pfenning A."/>
            <person name="Whitney O."/>
            <person name="Rivas M.V."/>
            <person name="Hara E."/>
            <person name="Smith J."/>
            <person name="Farre M."/>
            <person name="Narayan J."/>
            <person name="Slavov G."/>
            <person name="Romanov M.N."/>
            <person name="Borges R."/>
            <person name="Machado J.P."/>
            <person name="Khan I."/>
            <person name="Springer M.S."/>
            <person name="Gatesy J."/>
            <person name="Hoffmann F.G."/>
            <person name="Opazo J.C."/>
            <person name="Hastad O."/>
            <person name="Sawyer R.H."/>
            <person name="Kim H."/>
            <person name="Kim K.W."/>
            <person name="Kim H.J."/>
            <person name="Cho S."/>
            <person name="Li N."/>
            <person name="Huang Y."/>
            <person name="Bruford M.W."/>
            <person name="Zhan X."/>
            <person name="Dixon A."/>
            <person name="Bertelsen M.F."/>
            <person name="Derryberry E."/>
            <person name="Warren W."/>
            <person name="Wilson R.K."/>
            <person name="Li S."/>
            <person name="Ray D.A."/>
            <person name="Green R.E."/>
            <person name="O'Brien S.J."/>
            <person name="Griffin D."/>
            <person name="Johnson W.E."/>
            <person name="Haussler D."/>
            <person name="Ryder O.A."/>
            <person name="Willerslev E."/>
            <person name="Graves G.R."/>
            <person name="Alstrom P."/>
            <person name="Fjeldsa J."/>
            <person name="Mindell D.P."/>
            <person name="Edwards S.V."/>
            <person name="Braun E.L."/>
            <person name="Rahbek C."/>
            <person name="Burt D.W."/>
            <person name="Houde P."/>
            <person name="Zhang Y."/>
            <person name="Yang H."/>
            <person name="Wang J."/>
            <person name="Jarvis E.D."/>
            <person name="Gilbert M.T."/>
            <person name="Wang J."/>
        </authorList>
    </citation>
    <scope>NUCLEOTIDE SEQUENCE [LARGE SCALE GENOMIC DNA]</scope>
</reference>
<name>A0A099ZWL0_CHAVO</name>
<evidence type="ECO:0000313" key="6">
    <source>
        <dbReference type="Proteomes" id="UP000053858"/>
    </source>
</evidence>
<dbReference type="GO" id="GO:0008080">
    <property type="term" value="F:N-acetyltransferase activity"/>
    <property type="evidence" value="ECO:0007669"/>
    <property type="project" value="InterPro"/>
</dbReference>
<dbReference type="AlphaFoldDB" id="A0A099ZWL0"/>
<accession>A0A099ZWL0</accession>